<dbReference type="GO" id="GO:0016887">
    <property type="term" value="F:ATP hydrolysis activity"/>
    <property type="evidence" value="ECO:0007669"/>
    <property type="project" value="InterPro"/>
</dbReference>
<dbReference type="PROSITE" id="PS50893">
    <property type="entry name" value="ABC_TRANSPORTER_2"/>
    <property type="match status" value="1"/>
</dbReference>
<dbReference type="FunFam" id="3.40.50.300:FF:000020">
    <property type="entry name" value="Amino acid ABC transporter ATP-binding component"/>
    <property type="match status" value="1"/>
</dbReference>
<dbReference type="Proteomes" id="UP001144204">
    <property type="component" value="Unassembled WGS sequence"/>
</dbReference>
<keyword evidence="8" id="KW-0472">Membrane</keyword>
<keyword evidence="11" id="KW-1185">Reference proteome</keyword>
<dbReference type="CDD" id="cd03262">
    <property type="entry name" value="ABC_HisP_GlnQ"/>
    <property type="match status" value="1"/>
</dbReference>
<proteinExistence type="inferred from homology"/>
<keyword evidence="4" id="KW-1003">Cell membrane</keyword>
<dbReference type="PIRSF" id="PIRSF039085">
    <property type="entry name" value="ABC_ATPase_HisP"/>
    <property type="match status" value="1"/>
</dbReference>
<feature type="domain" description="ABC transporter" evidence="9">
    <location>
        <begin position="5"/>
        <end position="240"/>
    </location>
</feature>
<dbReference type="PROSITE" id="PS00211">
    <property type="entry name" value="ABC_TRANSPORTER_1"/>
    <property type="match status" value="1"/>
</dbReference>
<evidence type="ECO:0000256" key="7">
    <source>
        <dbReference type="ARBA" id="ARBA00022970"/>
    </source>
</evidence>
<keyword evidence="6 10" id="KW-0067">ATP-binding</keyword>
<dbReference type="InterPro" id="IPR050086">
    <property type="entry name" value="MetN_ABC_transporter-like"/>
</dbReference>
<evidence type="ECO:0000256" key="1">
    <source>
        <dbReference type="ARBA" id="ARBA00004202"/>
    </source>
</evidence>
<evidence type="ECO:0000256" key="6">
    <source>
        <dbReference type="ARBA" id="ARBA00022840"/>
    </source>
</evidence>
<dbReference type="RefSeq" id="WP_286137088.1">
    <property type="nucleotide sequence ID" value="NZ_BRPL01000004.1"/>
</dbReference>
<dbReference type="AlphaFoldDB" id="A0A9W6B249"/>
<evidence type="ECO:0000313" key="10">
    <source>
        <dbReference type="EMBL" id="GLB47552.1"/>
    </source>
</evidence>
<dbReference type="Gene3D" id="3.40.50.300">
    <property type="entry name" value="P-loop containing nucleotide triphosphate hydrolases"/>
    <property type="match status" value="1"/>
</dbReference>
<dbReference type="InterPro" id="IPR003593">
    <property type="entry name" value="AAA+_ATPase"/>
</dbReference>
<dbReference type="SUPFAM" id="SSF52540">
    <property type="entry name" value="P-loop containing nucleoside triphosphate hydrolases"/>
    <property type="match status" value="1"/>
</dbReference>
<evidence type="ECO:0000256" key="5">
    <source>
        <dbReference type="ARBA" id="ARBA00022741"/>
    </source>
</evidence>
<reference evidence="10" key="1">
    <citation type="submission" date="2022-07" db="EMBL/GenBank/DDBJ databases">
        <authorList>
            <person name="Kouya T."/>
            <person name="Ishiyama Y."/>
        </authorList>
    </citation>
    <scope>NUCLEOTIDE SEQUENCE</scope>
    <source>
        <strain evidence="10">WR16-4</strain>
    </source>
</reference>
<comment type="caution">
    <text evidence="10">The sequence shown here is derived from an EMBL/GenBank/DDBJ whole genome shotgun (WGS) entry which is preliminary data.</text>
</comment>
<dbReference type="GO" id="GO:0005524">
    <property type="term" value="F:ATP binding"/>
    <property type="evidence" value="ECO:0007669"/>
    <property type="project" value="UniProtKB-KW"/>
</dbReference>
<comment type="similarity">
    <text evidence="2">Belongs to the ABC transporter superfamily.</text>
</comment>
<reference evidence="10" key="2">
    <citation type="journal article" date="2023" name="PLoS ONE">
        <title>Philodulcilactobacillus myokoensis gen. nov., sp. nov., a fructophilic, acidophilic, and agar-phobic lactic acid bacterium isolated from fermented vegetable extracts.</title>
        <authorList>
            <person name="Kouya T."/>
            <person name="Ishiyama Y."/>
            <person name="Ohashi S."/>
            <person name="Kumakubo R."/>
            <person name="Yamazaki T."/>
            <person name="Otaki T."/>
        </authorList>
    </citation>
    <scope>NUCLEOTIDE SEQUENCE</scope>
    <source>
        <strain evidence="10">WR16-4</strain>
    </source>
</reference>
<evidence type="ECO:0000256" key="4">
    <source>
        <dbReference type="ARBA" id="ARBA00022475"/>
    </source>
</evidence>
<dbReference type="Pfam" id="PF00005">
    <property type="entry name" value="ABC_tran"/>
    <property type="match status" value="1"/>
</dbReference>
<keyword evidence="5" id="KW-0547">Nucleotide-binding</keyword>
<evidence type="ECO:0000256" key="3">
    <source>
        <dbReference type="ARBA" id="ARBA00022448"/>
    </source>
</evidence>
<dbReference type="PANTHER" id="PTHR43166">
    <property type="entry name" value="AMINO ACID IMPORT ATP-BINDING PROTEIN"/>
    <property type="match status" value="1"/>
</dbReference>
<dbReference type="InterPro" id="IPR027417">
    <property type="entry name" value="P-loop_NTPase"/>
</dbReference>
<name>A0A9W6B249_9LACO</name>
<organism evidence="10 11">
    <name type="scientific">Philodulcilactobacillus myokoensis</name>
    <dbReference type="NCBI Taxonomy" id="2929573"/>
    <lineage>
        <taxon>Bacteria</taxon>
        <taxon>Bacillati</taxon>
        <taxon>Bacillota</taxon>
        <taxon>Bacilli</taxon>
        <taxon>Lactobacillales</taxon>
        <taxon>Lactobacillaceae</taxon>
        <taxon>Philodulcilactobacillus</taxon>
    </lineage>
</organism>
<sequence length="244" mass="27261">MEPIIKVENLSKQFKNNLILNHVNANVNKGDVISLIGPSGAGKSTFLRCLNMLGKPTGGKVIFNGKNLMTSSQKELIHLRTHLGMVFQSFNLFDNKTVLDNITLAPMKVNHEDQAEAEKKAYQLLKMVGLANKAHVYPYSLSGGQAQRVAIVRALAMNPEVMLFDEPTSALDPEMVGDVLRVMQNLAKQGMTMIIVTHEMEFAKNVSNHIWFMDHGNIQEKSDPKQFFNHPKTKDAQTFLSKVL</sequence>
<evidence type="ECO:0000256" key="2">
    <source>
        <dbReference type="ARBA" id="ARBA00005417"/>
    </source>
</evidence>
<evidence type="ECO:0000313" key="11">
    <source>
        <dbReference type="Proteomes" id="UP001144204"/>
    </source>
</evidence>
<keyword evidence="7" id="KW-0029">Amino-acid transport</keyword>
<dbReference type="GO" id="GO:0005886">
    <property type="term" value="C:plasma membrane"/>
    <property type="evidence" value="ECO:0007669"/>
    <property type="project" value="UniProtKB-SubCell"/>
</dbReference>
<evidence type="ECO:0000259" key="9">
    <source>
        <dbReference type="PROSITE" id="PS50893"/>
    </source>
</evidence>
<evidence type="ECO:0000256" key="8">
    <source>
        <dbReference type="ARBA" id="ARBA00023136"/>
    </source>
</evidence>
<dbReference type="SMART" id="SM00382">
    <property type="entry name" value="AAA"/>
    <property type="match status" value="1"/>
</dbReference>
<comment type="subcellular location">
    <subcellularLocation>
        <location evidence="1">Cell membrane</location>
        <topology evidence="1">Peripheral membrane protein</topology>
    </subcellularLocation>
</comment>
<gene>
    <name evidence="10" type="primary">glnQ3</name>
    <name evidence="10" type="ORF">WR164_15310</name>
</gene>
<dbReference type="InterPro" id="IPR030679">
    <property type="entry name" value="ABC_ATPase_HisP-typ"/>
</dbReference>
<dbReference type="InterPro" id="IPR003439">
    <property type="entry name" value="ABC_transporter-like_ATP-bd"/>
</dbReference>
<keyword evidence="3" id="KW-0813">Transport</keyword>
<dbReference type="EMBL" id="BRPL01000004">
    <property type="protein sequence ID" value="GLB47552.1"/>
    <property type="molecule type" value="Genomic_DNA"/>
</dbReference>
<protein>
    <submittedName>
        <fullName evidence="10">Glutamine ABC transporter ATP-binding protein</fullName>
    </submittedName>
</protein>
<accession>A0A9W6B249</accession>
<dbReference type="InterPro" id="IPR017871">
    <property type="entry name" value="ABC_transporter-like_CS"/>
</dbReference>
<dbReference type="PANTHER" id="PTHR43166:SF9">
    <property type="entry name" value="GLUTAMATE_ASPARTATE IMPORT ATP-BINDING PROTEIN GLTL"/>
    <property type="match status" value="1"/>
</dbReference>
<dbReference type="GO" id="GO:0015424">
    <property type="term" value="F:ABC-type amino acid transporter activity"/>
    <property type="evidence" value="ECO:0007669"/>
    <property type="project" value="InterPro"/>
</dbReference>